<sequence>MSHPSICRANYGVFAIRLVSARVSGPRNIAKERSVSASKIPVPGRAAETGSLTGWGSQFERYFDRHPVSTSLAVVQMLCFSRDLSGVFLRDLSLALLEESNRGRAC</sequence>
<name>A0A4Y3WHL1_NITWI</name>
<dbReference type="AlphaFoldDB" id="A0A4Y3WHL1"/>
<gene>
    <name evidence="1" type="ORF">NWI01_32810</name>
</gene>
<comment type="caution">
    <text evidence="1">The sequence shown here is derived from an EMBL/GenBank/DDBJ whole genome shotgun (WGS) entry which is preliminary data.</text>
</comment>
<proteinExistence type="predicted"/>
<accession>A0A4Y3WHL1</accession>
<protein>
    <submittedName>
        <fullName evidence="1">Uncharacterized protein</fullName>
    </submittedName>
</protein>
<organism evidence="1 2">
    <name type="scientific">Nitrobacter winogradskyi</name>
    <name type="common">Nitrobacter agilis</name>
    <dbReference type="NCBI Taxonomy" id="913"/>
    <lineage>
        <taxon>Bacteria</taxon>
        <taxon>Pseudomonadati</taxon>
        <taxon>Pseudomonadota</taxon>
        <taxon>Alphaproteobacteria</taxon>
        <taxon>Hyphomicrobiales</taxon>
        <taxon>Nitrobacteraceae</taxon>
        <taxon>Nitrobacter</taxon>
    </lineage>
</organism>
<reference evidence="1 2" key="1">
    <citation type="submission" date="2019-06" db="EMBL/GenBank/DDBJ databases">
        <title>Whole genome shotgun sequence of Nitrobacter winogradskyi NBRC 14297.</title>
        <authorList>
            <person name="Hosoyama A."/>
            <person name="Uohara A."/>
            <person name="Ohji S."/>
            <person name="Ichikawa N."/>
        </authorList>
    </citation>
    <scope>NUCLEOTIDE SEQUENCE [LARGE SCALE GENOMIC DNA]</scope>
    <source>
        <strain evidence="1 2">NBRC 14297</strain>
    </source>
</reference>
<evidence type="ECO:0000313" key="1">
    <source>
        <dbReference type="EMBL" id="GEC17389.1"/>
    </source>
</evidence>
<evidence type="ECO:0000313" key="2">
    <source>
        <dbReference type="Proteomes" id="UP000318825"/>
    </source>
</evidence>
<dbReference type="EMBL" id="BJNF01000106">
    <property type="protein sequence ID" value="GEC17389.1"/>
    <property type="molecule type" value="Genomic_DNA"/>
</dbReference>
<dbReference type="Proteomes" id="UP000318825">
    <property type="component" value="Unassembled WGS sequence"/>
</dbReference>